<dbReference type="PANTHER" id="PTHR47962:SF7">
    <property type="entry name" value="MITOCHONDRIAL ATP-DEPENDENT HELICASE IRC3-RELATED"/>
    <property type="match status" value="1"/>
</dbReference>
<dbReference type="Pfam" id="PF04851">
    <property type="entry name" value="ResIII"/>
    <property type="match status" value="1"/>
</dbReference>
<dbReference type="Gene3D" id="3.40.50.300">
    <property type="entry name" value="P-loop containing nucleotide triphosphate hydrolases"/>
    <property type="match status" value="2"/>
</dbReference>
<protein>
    <submittedName>
        <fullName evidence="4">Superfamily II DNA or RNA helicase</fullName>
    </submittedName>
</protein>
<dbReference type="InterPro" id="IPR014001">
    <property type="entry name" value="Helicase_ATP-bd"/>
</dbReference>
<keyword evidence="5" id="KW-1185">Reference proteome</keyword>
<keyword evidence="4" id="KW-0067">ATP-binding</keyword>
<dbReference type="Gene3D" id="3.30.870.10">
    <property type="entry name" value="Endonuclease Chain A"/>
    <property type="match status" value="1"/>
</dbReference>
<dbReference type="SMART" id="SM00490">
    <property type="entry name" value="HELICc"/>
    <property type="match status" value="1"/>
</dbReference>
<dbReference type="InterPro" id="IPR001650">
    <property type="entry name" value="Helicase_C-like"/>
</dbReference>
<dbReference type="Proteomes" id="UP000199512">
    <property type="component" value="Unassembled WGS sequence"/>
</dbReference>
<accession>A0A1H8EU51</accession>
<dbReference type="InterPro" id="IPR052511">
    <property type="entry name" value="ATP-dep_Helicase"/>
</dbReference>
<dbReference type="EMBL" id="FODF01000001">
    <property type="protein sequence ID" value="SEN23005.1"/>
    <property type="molecule type" value="Genomic_DNA"/>
</dbReference>
<dbReference type="PANTHER" id="PTHR47962">
    <property type="entry name" value="ATP-DEPENDENT HELICASE LHR-RELATED-RELATED"/>
    <property type="match status" value="1"/>
</dbReference>
<keyword evidence="4" id="KW-0378">Hydrolase</keyword>
<dbReference type="CDD" id="cd18799">
    <property type="entry name" value="SF2_C_EcoAI-like"/>
    <property type="match status" value="1"/>
</dbReference>
<dbReference type="OrthoDB" id="9802848at2"/>
<evidence type="ECO:0000259" key="2">
    <source>
        <dbReference type="PROSITE" id="PS51192"/>
    </source>
</evidence>
<dbReference type="PROSITE" id="PS50035">
    <property type="entry name" value="PLD"/>
    <property type="match status" value="1"/>
</dbReference>
<dbReference type="GO" id="GO:0005524">
    <property type="term" value="F:ATP binding"/>
    <property type="evidence" value="ECO:0007669"/>
    <property type="project" value="InterPro"/>
</dbReference>
<dbReference type="SUPFAM" id="SSF56024">
    <property type="entry name" value="Phospholipase D/nuclease"/>
    <property type="match status" value="1"/>
</dbReference>
<dbReference type="Pfam" id="PF11907">
    <property type="entry name" value="DUF3427"/>
    <property type="match status" value="1"/>
</dbReference>
<dbReference type="GO" id="GO:0004386">
    <property type="term" value="F:helicase activity"/>
    <property type="evidence" value="ECO:0007669"/>
    <property type="project" value="UniProtKB-KW"/>
</dbReference>
<dbReference type="PROSITE" id="PS51192">
    <property type="entry name" value="HELICASE_ATP_BIND_1"/>
    <property type="match status" value="1"/>
</dbReference>
<keyword evidence="4" id="KW-0547">Nucleotide-binding</keyword>
<dbReference type="InterPro" id="IPR027417">
    <property type="entry name" value="P-loop_NTPase"/>
</dbReference>
<feature type="domain" description="Helicase ATP-binding" evidence="2">
    <location>
        <begin position="347"/>
        <end position="504"/>
    </location>
</feature>
<dbReference type="Pfam" id="PF00271">
    <property type="entry name" value="Helicase_C"/>
    <property type="match status" value="1"/>
</dbReference>
<dbReference type="Pfam" id="PF13091">
    <property type="entry name" value="PLDc_2"/>
    <property type="match status" value="1"/>
</dbReference>
<dbReference type="GO" id="GO:0006793">
    <property type="term" value="P:phosphorus metabolic process"/>
    <property type="evidence" value="ECO:0007669"/>
    <property type="project" value="UniProtKB-ARBA"/>
</dbReference>
<dbReference type="InterPro" id="IPR001736">
    <property type="entry name" value="PLipase_D/transphosphatidylase"/>
</dbReference>
<sequence length="1067" mass="124813">MDKITEGLYEEVINKKIDKIIEENKNEYDIDKEKIDKEEAAKIFSDYLTNVIKTGLNNIKDDTKKKENSFQRQIKLINSIVQIIVDETENDDLKDYFVKDLGEQLFSVYKKKNNLDSVRKQSKKKNAIRPETSISQSSLFTGALKEPNMLSEFKKEIVSSNRIDLLVSFIRWSGLIVIIDELRDFTENGGHLRVITTSYMGATEAKAVQEIANLPNTEIKISYDTKMTRLHAKSYIFHRDTGFTTAYVGSSNISKAALTSGLEWNVKLTKKELPETIEKIEATFETYWNSSEFEYYDKEKNSLKKLKDAIVSEKKNDKYLKNRENRYLLDIRPYSYQQEVLDRLEAEREVRGNYKNLVVAATGVGKTCISAFDYRNFIKKNPKKKNRLLFVAHREEILKQSIETFRAILKDYNFGDLFVGNYEPESLDHLFISIQTFNSRDFIKNTSKDYYDYIIIDEFHHAASKSYKSLLNHYKPKILLGLTATPERMDGKHNELYKIFNDRIASEIRLPEAIDRGLLCPFQYFGVTDIADLDDIKFSKSTYDIKELENIYTMNKKISEKRADLIINSTEKYVSDINEVKGLGFCVSIKHAEFMSNAFNRRGIKSIYLTGESKSRERISAKEKLVNGEINFIFVVDLYNEGVDIPEVNTILFLRPTESMTVFLQQLGRGLRLADNKDCLTVLDFIANANKKYNFENKFLSLTKDREKSISTQIKEGFTSLPKGCYIKLEKKASEYIYNNIRNSISTKSGLLLKIKSFKEDSELELNLKNFIDFYHMNIEDIYSKGSFYRLLVTAGLRTDFDEEYEEEITNSFKKFMHIDSRRFIKFLLRVLRSQEEADIKNLDKKEIRLLNMFNVTMWHKDFEKNNFIDEFEGIRRLKKSKNMCKEFIEILEYKYETISFVDKHVDLDFDCPLDLHCNYTRDQILLAFDHMKPSSVREGVKYIEDKKVDIFFITLNKSDKDYSPTTMYKDYSINEFLFHWQSQSNTSSSSKTGQRYINHRNMNSKVVLFVREHKNNKKLNIADSYTFLGKAEFVSYKGSKPMNIIWKLEEAIPSNFINKTNKLVAR</sequence>
<feature type="domain" description="PLD phosphodiesterase" evidence="1">
    <location>
        <begin position="226"/>
        <end position="257"/>
    </location>
</feature>
<gene>
    <name evidence="4" type="ORF">SAMN05216454_101248</name>
</gene>
<dbReference type="SMART" id="SM00487">
    <property type="entry name" value="DEXDc"/>
    <property type="match status" value="1"/>
</dbReference>
<dbReference type="PROSITE" id="PS51194">
    <property type="entry name" value="HELICASE_CTER"/>
    <property type="match status" value="1"/>
</dbReference>
<organism evidence="4 5">
    <name type="scientific">Peptostreptococcus russellii</name>
    <dbReference type="NCBI Taxonomy" id="215200"/>
    <lineage>
        <taxon>Bacteria</taxon>
        <taxon>Bacillati</taxon>
        <taxon>Bacillota</taxon>
        <taxon>Clostridia</taxon>
        <taxon>Peptostreptococcales</taxon>
        <taxon>Peptostreptococcaceae</taxon>
        <taxon>Peptostreptococcus</taxon>
    </lineage>
</organism>
<evidence type="ECO:0000313" key="4">
    <source>
        <dbReference type="EMBL" id="SEN23005.1"/>
    </source>
</evidence>
<feature type="domain" description="Helicase C-terminal" evidence="3">
    <location>
        <begin position="569"/>
        <end position="711"/>
    </location>
</feature>
<name>A0A1H8EU51_9FIRM</name>
<proteinExistence type="predicted"/>
<dbReference type="GO" id="GO:0003677">
    <property type="term" value="F:DNA binding"/>
    <property type="evidence" value="ECO:0007669"/>
    <property type="project" value="InterPro"/>
</dbReference>
<dbReference type="InterPro" id="IPR006935">
    <property type="entry name" value="Helicase/UvrB_N"/>
</dbReference>
<dbReference type="RefSeq" id="WP_091973594.1">
    <property type="nucleotide sequence ID" value="NZ_FODF01000001.1"/>
</dbReference>
<dbReference type="GO" id="GO:0016887">
    <property type="term" value="F:ATP hydrolysis activity"/>
    <property type="evidence" value="ECO:0007669"/>
    <property type="project" value="TreeGrafter"/>
</dbReference>
<dbReference type="STRING" id="215200.SAMN05216454_101248"/>
<keyword evidence="4" id="KW-0347">Helicase</keyword>
<evidence type="ECO:0000259" key="3">
    <source>
        <dbReference type="PROSITE" id="PS51194"/>
    </source>
</evidence>
<evidence type="ECO:0000313" key="5">
    <source>
        <dbReference type="Proteomes" id="UP000199512"/>
    </source>
</evidence>
<dbReference type="AlphaFoldDB" id="A0A1H8EU51"/>
<dbReference type="InterPro" id="IPR025202">
    <property type="entry name" value="PLD-like_dom"/>
</dbReference>
<dbReference type="CDD" id="cd09203">
    <property type="entry name" value="PLDc_N_DEXD_b1"/>
    <property type="match status" value="1"/>
</dbReference>
<dbReference type="CDD" id="cd18032">
    <property type="entry name" value="DEXHc_RE_I_III_res"/>
    <property type="match status" value="1"/>
</dbReference>
<reference evidence="4 5" key="1">
    <citation type="submission" date="2016-10" db="EMBL/GenBank/DDBJ databases">
        <authorList>
            <person name="de Groot N.N."/>
        </authorList>
    </citation>
    <scope>NUCLEOTIDE SEQUENCE [LARGE SCALE GENOMIC DNA]</scope>
    <source>
        <strain evidence="4 5">Calf135</strain>
    </source>
</reference>
<dbReference type="SUPFAM" id="SSF52540">
    <property type="entry name" value="P-loop containing nucleoside triphosphate hydrolases"/>
    <property type="match status" value="1"/>
</dbReference>
<dbReference type="InterPro" id="IPR021835">
    <property type="entry name" value="DUF3427"/>
</dbReference>
<evidence type="ECO:0000259" key="1">
    <source>
        <dbReference type="PROSITE" id="PS50035"/>
    </source>
</evidence>